<protein>
    <submittedName>
        <fullName evidence="3">Uncharacterized protein</fullName>
    </submittedName>
</protein>
<feature type="region of interest" description="Disordered" evidence="1">
    <location>
        <begin position="121"/>
        <end position="141"/>
    </location>
</feature>
<gene>
    <name evidence="3" type="ORF">HTAM1171_LOCUS1202</name>
</gene>
<feature type="region of interest" description="Disordered" evidence="1">
    <location>
        <begin position="370"/>
        <end position="391"/>
    </location>
</feature>
<evidence type="ECO:0000256" key="1">
    <source>
        <dbReference type="SAM" id="MobiDB-lite"/>
    </source>
</evidence>
<feature type="chain" id="PRO_5030885063" evidence="2">
    <location>
        <begin position="26"/>
        <end position="476"/>
    </location>
</feature>
<reference evidence="3" key="1">
    <citation type="submission" date="2021-01" db="EMBL/GenBank/DDBJ databases">
        <authorList>
            <person name="Corre E."/>
            <person name="Pelletier E."/>
            <person name="Niang G."/>
            <person name="Scheremetjew M."/>
            <person name="Finn R."/>
            <person name="Kale V."/>
            <person name="Holt S."/>
            <person name="Cochrane G."/>
            <person name="Meng A."/>
            <person name="Brown T."/>
            <person name="Cohen L."/>
        </authorList>
    </citation>
    <scope>NUCLEOTIDE SEQUENCE</scope>
    <source>
        <strain evidence="3">CCMP826</strain>
    </source>
</reference>
<feature type="compositionally biased region" description="Acidic residues" evidence="1">
    <location>
        <begin position="428"/>
        <end position="445"/>
    </location>
</feature>
<accession>A0A7S2E1P0</accession>
<proteinExistence type="predicted"/>
<dbReference type="EMBL" id="HBGV01001938">
    <property type="protein sequence ID" value="CAD9470506.1"/>
    <property type="molecule type" value="Transcribed_RNA"/>
</dbReference>
<name>A0A7S2E1P0_9STRA</name>
<keyword evidence="2" id="KW-0732">Signal</keyword>
<organism evidence="3">
    <name type="scientific">Helicotheca tamesis</name>
    <dbReference type="NCBI Taxonomy" id="374047"/>
    <lineage>
        <taxon>Eukaryota</taxon>
        <taxon>Sar</taxon>
        <taxon>Stramenopiles</taxon>
        <taxon>Ochrophyta</taxon>
        <taxon>Bacillariophyta</taxon>
        <taxon>Mediophyceae</taxon>
        <taxon>Lithodesmiophycidae</taxon>
        <taxon>Lithodesmiales</taxon>
        <taxon>Lithodesmiaceae</taxon>
        <taxon>Helicotheca</taxon>
    </lineage>
</organism>
<dbReference type="AlphaFoldDB" id="A0A7S2E1P0"/>
<feature type="region of interest" description="Disordered" evidence="1">
    <location>
        <begin position="423"/>
        <end position="476"/>
    </location>
</feature>
<feature type="signal peptide" evidence="2">
    <location>
        <begin position="1"/>
        <end position="25"/>
    </location>
</feature>
<feature type="compositionally biased region" description="Basic and acidic residues" evidence="1">
    <location>
        <begin position="450"/>
        <end position="463"/>
    </location>
</feature>
<sequence length="476" mass="53802">MMESPPMRAMLLLLLLAESATLVSAYCSSDIHRRDMAGIWRFQGELRPKQAKKKRFPMKEFTVYPKKTSAKKEEQFMLKLSEDGSFQQTSDDASSSNKKNRYFLKGTWDFLDGKLILAADRPESDSSSAEEKKKSGGPDTILVGDVVATAEQKLKDNPALAQSSSASSSSYDVYLSVPNGLVEVGKFTYPRHHPSFFDQPIFKPMPTGSFQLRQVLGNLNTKQEEKPPVSKFHKHDFVDKKFFLTSHPIQPKKPKGRKRWSIKYNKFVHDAPAPSPADEKKQQPPQKINIRVMEVQFFANNTFSTVAGLGSATVLRGKWNIIGEEKDHLWMQVYRFGFGRSVSGSVYSEGLGLTHNDEKAYWGKISKVQQANEEEKDTTNDQNTPVDSEAQQQELDEDIIQIEVKGSVLDGWGLEPLPVARFTMVEKTEEDEYDDEDEDEEDDDGGLIQDKLDRDFGVNKQDDDIADPYSSPDAFQ</sequence>
<evidence type="ECO:0000256" key="2">
    <source>
        <dbReference type="SAM" id="SignalP"/>
    </source>
</evidence>
<evidence type="ECO:0000313" key="3">
    <source>
        <dbReference type="EMBL" id="CAD9470506.1"/>
    </source>
</evidence>
<feature type="compositionally biased region" description="Basic and acidic residues" evidence="1">
    <location>
        <begin position="121"/>
        <end position="136"/>
    </location>
</feature>